<feature type="compositionally biased region" description="Acidic residues" evidence="1">
    <location>
        <begin position="128"/>
        <end position="156"/>
    </location>
</feature>
<accession>A0A7S3CNL1</accession>
<feature type="region of interest" description="Disordered" evidence="1">
    <location>
        <begin position="120"/>
        <end position="179"/>
    </location>
</feature>
<dbReference type="EMBL" id="HBIA01009842">
    <property type="protein sequence ID" value="CAE0233292.1"/>
    <property type="molecule type" value="Transcribed_RNA"/>
</dbReference>
<evidence type="ECO:0000256" key="1">
    <source>
        <dbReference type="SAM" id="MobiDB-lite"/>
    </source>
</evidence>
<dbReference type="AlphaFoldDB" id="A0A7S3CNL1"/>
<organism evidence="2">
    <name type="scientific">Strombidium rassoulzadegani</name>
    <dbReference type="NCBI Taxonomy" id="1082188"/>
    <lineage>
        <taxon>Eukaryota</taxon>
        <taxon>Sar</taxon>
        <taxon>Alveolata</taxon>
        <taxon>Ciliophora</taxon>
        <taxon>Intramacronucleata</taxon>
        <taxon>Spirotrichea</taxon>
        <taxon>Oligotrichia</taxon>
        <taxon>Strombidiidae</taxon>
        <taxon>Strombidium</taxon>
    </lineage>
</organism>
<feature type="compositionally biased region" description="Basic and acidic residues" evidence="1">
    <location>
        <begin position="157"/>
        <end position="179"/>
    </location>
</feature>
<reference evidence="2" key="1">
    <citation type="submission" date="2021-01" db="EMBL/GenBank/DDBJ databases">
        <authorList>
            <person name="Corre E."/>
            <person name="Pelletier E."/>
            <person name="Niang G."/>
            <person name="Scheremetjew M."/>
            <person name="Finn R."/>
            <person name="Kale V."/>
            <person name="Holt S."/>
            <person name="Cochrane G."/>
            <person name="Meng A."/>
            <person name="Brown T."/>
            <person name="Cohen L."/>
        </authorList>
    </citation>
    <scope>NUCLEOTIDE SEQUENCE</scope>
    <source>
        <strain evidence="2">Ras09</strain>
    </source>
</reference>
<protein>
    <submittedName>
        <fullName evidence="2">Uncharacterized protein</fullName>
    </submittedName>
</protein>
<gene>
    <name evidence="2" type="ORF">SRAS04492_LOCUS5091</name>
    <name evidence="3" type="ORF">SRAS04492_LOCUS5092</name>
</gene>
<evidence type="ECO:0000313" key="3">
    <source>
        <dbReference type="EMBL" id="CAE0233293.1"/>
    </source>
</evidence>
<dbReference type="EMBL" id="HBIA01009843">
    <property type="protein sequence ID" value="CAE0233293.1"/>
    <property type="molecule type" value="Transcribed_RNA"/>
</dbReference>
<name>A0A7S3CNL1_9SPIT</name>
<evidence type="ECO:0000313" key="2">
    <source>
        <dbReference type="EMBL" id="CAE0233292.1"/>
    </source>
</evidence>
<proteinExistence type="predicted"/>
<sequence>MGNQQNWVEMTDKELDEPVKNYADKMVAFKAFMQISVEVLNRGQSYKQLLAVDPKDKLDFTLRKKTHFWKTFMARGNYKCMLLVMYKGKDEENCMISEEDLQKSFIDNNVKHKSTLALAEKKNMKGSDDEDEDEYGDEGGEDEQEDPDEENEQAVEEEPKQPEGEEKAEQSEKPEQKEE</sequence>